<name>A0ABT8RIJ0_9BACT</name>
<accession>A0ABT8RIJ0</accession>
<evidence type="ECO:0000313" key="1">
    <source>
        <dbReference type="EMBL" id="MDO1450988.1"/>
    </source>
</evidence>
<keyword evidence="2" id="KW-1185">Reference proteome</keyword>
<comment type="caution">
    <text evidence="1">The sequence shown here is derived from an EMBL/GenBank/DDBJ whole genome shotgun (WGS) entry which is preliminary data.</text>
</comment>
<dbReference type="EMBL" id="JAUKPO010000040">
    <property type="protein sequence ID" value="MDO1450988.1"/>
    <property type="molecule type" value="Genomic_DNA"/>
</dbReference>
<organism evidence="1 2">
    <name type="scientific">Rhodocytophaga aerolata</name>
    <dbReference type="NCBI Taxonomy" id="455078"/>
    <lineage>
        <taxon>Bacteria</taxon>
        <taxon>Pseudomonadati</taxon>
        <taxon>Bacteroidota</taxon>
        <taxon>Cytophagia</taxon>
        <taxon>Cytophagales</taxon>
        <taxon>Rhodocytophagaceae</taxon>
        <taxon>Rhodocytophaga</taxon>
    </lineage>
</organism>
<protein>
    <submittedName>
        <fullName evidence="1">Uncharacterized protein</fullName>
    </submittedName>
</protein>
<gene>
    <name evidence="1" type="ORF">Q0590_32235</name>
</gene>
<evidence type="ECO:0000313" key="2">
    <source>
        <dbReference type="Proteomes" id="UP001168528"/>
    </source>
</evidence>
<reference evidence="1" key="1">
    <citation type="submission" date="2023-07" db="EMBL/GenBank/DDBJ databases">
        <title>The genome sequence of Rhodocytophaga aerolata KACC 12507.</title>
        <authorList>
            <person name="Zhang X."/>
        </authorList>
    </citation>
    <scope>NUCLEOTIDE SEQUENCE</scope>
    <source>
        <strain evidence="1">KACC 12507</strain>
    </source>
</reference>
<dbReference type="Proteomes" id="UP001168528">
    <property type="component" value="Unassembled WGS sequence"/>
</dbReference>
<sequence length="88" mass="9987">MVPNKKIRCESSSINDFSLQERRRKYVSGAPEFSSHKLPSNTKLNFEPVADGKVQVNVGQFSNNKVHYQRADVMERSDNQTAKTVSTK</sequence>
<dbReference type="RefSeq" id="WP_302041788.1">
    <property type="nucleotide sequence ID" value="NZ_JAUKPO010000040.1"/>
</dbReference>
<proteinExistence type="predicted"/>